<reference evidence="2 3" key="1">
    <citation type="journal article" date="2021" name="Sci. Rep.">
        <title>The genome of the diatom Chaetoceros tenuissimus carries an ancient integrated fragment of an extant virus.</title>
        <authorList>
            <person name="Hongo Y."/>
            <person name="Kimura K."/>
            <person name="Takaki Y."/>
            <person name="Yoshida Y."/>
            <person name="Baba S."/>
            <person name="Kobayashi G."/>
            <person name="Nagasaki K."/>
            <person name="Hano T."/>
            <person name="Tomaru Y."/>
        </authorList>
    </citation>
    <scope>NUCLEOTIDE SEQUENCE [LARGE SCALE GENOMIC DNA]</scope>
    <source>
        <strain evidence="2 3">NIES-3715</strain>
    </source>
</reference>
<organism evidence="2 3">
    <name type="scientific">Chaetoceros tenuissimus</name>
    <dbReference type="NCBI Taxonomy" id="426638"/>
    <lineage>
        <taxon>Eukaryota</taxon>
        <taxon>Sar</taxon>
        <taxon>Stramenopiles</taxon>
        <taxon>Ochrophyta</taxon>
        <taxon>Bacillariophyta</taxon>
        <taxon>Coscinodiscophyceae</taxon>
        <taxon>Chaetocerotophycidae</taxon>
        <taxon>Chaetocerotales</taxon>
        <taxon>Chaetocerotaceae</taxon>
        <taxon>Chaetoceros</taxon>
    </lineage>
</organism>
<keyword evidence="3" id="KW-1185">Reference proteome</keyword>
<name>A0AAD3H8A9_9STRA</name>
<dbReference type="Proteomes" id="UP001054902">
    <property type="component" value="Unassembled WGS sequence"/>
</dbReference>
<evidence type="ECO:0000313" key="2">
    <source>
        <dbReference type="EMBL" id="GFH53644.1"/>
    </source>
</evidence>
<accession>A0AAD3H8A9</accession>
<dbReference type="EMBL" id="BLLK01000047">
    <property type="protein sequence ID" value="GFH53644.1"/>
    <property type="molecule type" value="Genomic_DNA"/>
</dbReference>
<gene>
    <name evidence="2" type="ORF">CTEN210_10120</name>
</gene>
<evidence type="ECO:0000313" key="3">
    <source>
        <dbReference type="Proteomes" id="UP001054902"/>
    </source>
</evidence>
<sequence length="2097" mass="235592">MKLSISKPSPLFFSTFVVLLVALVVPFPSFKHFAAFASPLGNEEEGGRGKTQPQKVSLLDVEEDATRSAFKTDEDIDIVELPLLKKVKQLLHGSTASRGNKFLLEDSSSTDAVVKVSVDDEGNGVDVLATDEDHDEGVSYEIFGALDSVLPSLDEVDADDLSTEVHQMRDYIASLKYLETYLSSKDFSDLIDKSPIEKKDVRLVLDELVSGKDVIESIQELLSEYLDEDDVDLGINLVSTSPRKLKDEAKIISYSLQEGNNSTAGRRLLLGSEQSFGNYYSRSINSHRQGQGYSGYFDRIVNENQGHQGTHIPLMHDQHEDKTDHRKLLSIANDGSEDQCVLIDDDTHKRNQCSRLAQCGQNYNLYDLFIFMFGDDIDFETGTIDDKIVAFDERSFREKLDKILDLSDELLPEGTFAYNDEKCDELLQQFHRFDEDIGAIGKWQGGSVTAVCRGWGTTKFLSFEAIYQIADKTLFNLRELVDECIEDELDDFNEKLENYTVPDKPCDAFIPDGSLVNEDTRAEIIEDVKEKLECLHASYDLSHTYEKFSIQGVLQDYFEAFKTCATSLPDPFVDTFNGVKRGLEDCTDNFKNYEFTFVDTIKKRVDSCLNSFSTDELTPDEQFAVDVILPTAWDESMNLLGEIFIALFVDLRESGLSLDNIQTAMTNITVNGVVAAKDDCDWGDILCEAKEFASGLVDTVRSTATSAVDKAKAAAAEATNALTKVDNVINNCFNVAEIGDIISDAFDDMKTAFNTLGKCFTDDKGLKGSISAIGAFPDRALETFQECASGFTEVTNELLEIPRKTFAAFDKCTLSGMYPKSPIFAAKANAFGSFNYETPVELIEYKKRMKPGKKDKKYGKLAIDTIPEYLLFDTVAEAFMFDVYEEFIGCAADIGYYAELDENDKILFSSSLSTNPFSSSIPQLSIPYRMTNEESKIKNLRDEHGRIKENKLDKIFDFVDIDSSKNQVLIGGGGEKLYFADNLSKYLEKSFSILDYLGRKGQVPKYKDNKQDLRDLKKLAEEVKEKFYDEKVTRTALDDSLALIFGNRTTVGQVCSYASGLKKENADVSSVPGFCCMDAPYQASYWGELYSCVEETGENRGKAKGPEDCENLGPYTAGFNQAACDVFSGTWCPTPRSCGELKECIGDMLTAAKGNENKQAFYEYLNDAPKIKDTDSVQECGNVREYFQYDKNYPDDSRICREVRELQCFNDFSNLDGFATGGGKGVVEADKLSVSTKLRKKKKKPFKKAKARSWRKANFKVSKFVKSSKFKRALMKGGKRLCLMIPALPDPTWRSICMIALNVLVIVLEVLIFILKKTNATSKKLYREKVKKQNKEYDVDVADSNYENLMTTNNNIITVFKAVQQVKAMLGEVAETVEDNFSAESRRQLENICEVELPPACCLEVDDEDEDTCDCADPRFNYDCSPDFSYIAYQKDAGCDQFDSDGDELIDYCEDRYAPSVLVGNAERFMCDKSDLTKLCHSEFVFTDINHAKDFLKFNFKVVDDCASSNNLGMNVMKKDGECASTNFEITPWQEYPDCPNVDSDESTIGFEQTLLGSSKSVTLQLDEEDPILDCGFHDADGINVVDGHTLFAYSGSKLFAYSGKKNINNLQDAKLFYNITENCKDDVDVDIKVTSNELQYGRKMSTLTARSPAGMEKQPVLLFQASSCANGDPRDDQCEYDMTASDQTVRFYEITITATDFSGRQDQCQCRVIIVPECNNENDQCEELEDRWGRSYPIQYMSKDEASSIVVTSTMRHEIASTSLIWKNTLLPPQPQLPPMIVPSEVPSVKPSVLPSSEPSLSPSSEPSDLPSFEPSDLPSSLPSIAPSGFPTFIPVVKCGFRDIDHINVVKNNTLFFYTEFDKRVGLEKSNYFYEVIDKSTDFNNENSIVVKVSTNEAELGDLPMATLDIKRNVSSFEEIELNYLANDCEHSETDLCLKDSSIETKIRFYEIDVNVTDKFGRSDSDTCYIVIVPKCKGNKSTKSDPAEEAICTSFLEEHHKYHHDKHADLDHSHHSKKYPEKLKYDKYHPKGHYLNLEYLYQLVQSSTVRRDIGFAQSIWRFSVAPEPYDVEADRQRATADYMEKMSAKKDDGSDG</sequence>
<proteinExistence type="predicted"/>
<feature type="region of interest" description="Disordered" evidence="1">
    <location>
        <begin position="1789"/>
        <end position="1820"/>
    </location>
</feature>
<evidence type="ECO:0000256" key="1">
    <source>
        <dbReference type="SAM" id="MobiDB-lite"/>
    </source>
</evidence>
<comment type="caution">
    <text evidence="2">The sequence shown here is derived from an EMBL/GenBank/DDBJ whole genome shotgun (WGS) entry which is preliminary data.</text>
</comment>
<protein>
    <submittedName>
        <fullName evidence="2">Uncharacterized protein</fullName>
    </submittedName>
</protein>